<evidence type="ECO:0000313" key="2">
    <source>
        <dbReference type="Proteomes" id="UP000002506"/>
    </source>
</evidence>
<dbReference type="HOGENOM" id="CLU_3042617_0_0_0"/>
<gene>
    <name evidence="1" type="ordered locus">DhcVS_1346</name>
</gene>
<reference evidence="1 2" key="1">
    <citation type="journal article" date="2009" name="PLoS Genet.">
        <title>Localized plasticity in the streamlined genomes of vinyl chloride respiring Dehalococcoides.</title>
        <authorList>
            <person name="McMurdie P.J."/>
            <person name="Behrens S.F."/>
            <person name="Muller J.A."/>
            <person name="Goke J."/>
            <person name="Ritalahti K.M."/>
            <person name="Wagner R."/>
            <person name="Goltsman E."/>
            <person name="Lapidus A."/>
            <person name="Holmes S."/>
            <person name="Loffler F.E."/>
            <person name="Spormann A.M."/>
        </authorList>
    </citation>
    <scope>NUCLEOTIDE SEQUENCE [LARGE SCALE GENOMIC DNA]</scope>
    <source>
        <strain evidence="1 2">VS</strain>
    </source>
</reference>
<proteinExistence type="predicted"/>
<dbReference type="EMBL" id="CP001827">
    <property type="protein sequence ID" value="ACZ62445.1"/>
    <property type="molecule type" value="Genomic_DNA"/>
</dbReference>
<accession>D2BJE5</accession>
<protein>
    <submittedName>
        <fullName evidence="1">Uncharacterized protein</fullName>
    </submittedName>
</protein>
<sequence>MLNCRFLNNSDSPSSYLRTNALDLSSEGMLLALVETGEGWLWPERYWSVFESIS</sequence>
<organism evidence="1 2">
    <name type="scientific">Dehalococcoides mccartyi (strain VS)</name>
    <dbReference type="NCBI Taxonomy" id="311424"/>
    <lineage>
        <taxon>Bacteria</taxon>
        <taxon>Bacillati</taxon>
        <taxon>Chloroflexota</taxon>
        <taxon>Dehalococcoidia</taxon>
        <taxon>Dehalococcoidales</taxon>
        <taxon>Dehalococcoidaceae</taxon>
        <taxon>Dehalococcoides</taxon>
    </lineage>
</organism>
<name>D2BJE5_DEHMV</name>
<dbReference type="KEGG" id="dev:DhcVS_1346"/>
<dbReference type="AlphaFoldDB" id="D2BJE5"/>
<evidence type="ECO:0000313" key="1">
    <source>
        <dbReference type="EMBL" id="ACZ62445.1"/>
    </source>
</evidence>
<dbReference type="Proteomes" id="UP000002506">
    <property type="component" value="Chromosome"/>
</dbReference>